<evidence type="ECO:0000313" key="3">
    <source>
        <dbReference type="Proteomes" id="UP001241056"/>
    </source>
</evidence>
<proteinExistence type="predicted"/>
<keyword evidence="3" id="KW-1185">Reference proteome</keyword>
<dbReference type="RefSeq" id="WP_289411459.1">
    <property type="nucleotide sequence ID" value="NZ_JAUCDY010000014.1"/>
</dbReference>
<dbReference type="SUPFAM" id="SSF52833">
    <property type="entry name" value="Thioredoxin-like"/>
    <property type="match status" value="1"/>
</dbReference>
<accession>A0ABT7SR55</accession>
<evidence type="ECO:0000259" key="1">
    <source>
        <dbReference type="Pfam" id="PF20029"/>
    </source>
</evidence>
<reference evidence="2 3" key="1">
    <citation type="submission" date="2023-06" db="EMBL/GenBank/DDBJ databases">
        <title>Thiopseudomonas sp. CY1220 draft genome sequence.</title>
        <authorList>
            <person name="Zhao G."/>
            <person name="An M."/>
        </authorList>
    </citation>
    <scope>NUCLEOTIDE SEQUENCE [LARGE SCALE GENOMIC DNA]</scope>
    <source>
        <strain evidence="2 3">CY1220</strain>
    </source>
</reference>
<feature type="domain" description="DUF6436" evidence="1">
    <location>
        <begin position="32"/>
        <end position="177"/>
    </location>
</feature>
<evidence type="ECO:0000313" key="2">
    <source>
        <dbReference type="EMBL" id="MDM7858669.1"/>
    </source>
</evidence>
<dbReference type="EMBL" id="JAUCDY010000014">
    <property type="protein sequence ID" value="MDM7858669.1"/>
    <property type="molecule type" value="Genomic_DNA"/>
</dbReference>
<organism evidence="2 3">
    <name type="scientific">Thiopseudomonas acetoxidans</name>
    <dbReference type="NCBI Taxonomy" id="3041622"/>
    <lineage>
        <taxon>Bacteria</taxon>
        <taxon>Pseudomonadati</taxon>
        <taxon>Pseudomonadota</taxon>
        <taxon>Gammaproteobacteria</taxon>
        <taxon>Pseudomonadales</taxon>
        <taxon>Pseudomonadaceae</taxon>
        <taxon>Thiopseudomonas</taxon>
    </lineage>
</organism>
<protein>
    <submittedName>
        <fullName evidence="2">DUF6436 domain-containing protein</fullName>
    </submittedName>
</protein>
<comment type="caution">
    <text evidence="2">The sequence shown here is derived from an EMBL/GenBank/DDBJ whole genome shotgun (WGS) entry which is preliminary data.</text>
</comment>
<dbReference type="Pfam" id="PF20029">
    <property type="entry name" value="DUF6436"/>
    <property type="match status" value="1"/>
</dbReference>
<name>A0ABT7SR55_9GAMM</name>
<sequence length="181" mass="20148">MIKKFLIALVILLWVGVLLSALWWYNTTYIRTEFFAGQELQLPQDIAGPGRIRLVHFWDPSCPCNLGNQQHLGELTRDYADSVDFYHVQMPGSNGHLPKTLNRLKPIKIHVNTDILPASPAVAIWDEFGQLAYFGPYSEGAICNSSNSFVEPVLEALKQGRSVLSGSNLAAGCFCTWQPSP</sequence>
<dbReference type="InterPro" id="IPR036249">
    <property type="entry name" value="Thioredoxin-like_sf"/>
</dbReference>
<dbReference type="Gene3D" id="3.40.30.10">
    <property type="entry name" value="Glutaredoxin"/>
    <property type="match status" value="1"/>
</dbReference>
<gene>
    <name evidence="2" type="ORF">QEZ41_10360</name>
</gene>
<dbReference type="Proteomes" id="UP001241056">
    <property type="component" value="Unassembled WGS sequence"/>
</dbReference>
<dbReference type="InterPro" id="IPR045494">
    <property type="entry name" value="DUF6436"/>
</dbReference>